<dbReference type="GO" id="GO:0022857">
    <property type="term" value="F:transmembrane transporter activity"/>
    <property type="evidence" value="ECO:0007669"/>
    <property type="project" value="InterPro"/>
</dbReference>
<feature type="transmembrane region" description="Helical" evidence="6">
    <location>
        <begin position="91"/>
        <end position="112"/>
    </location>
</feature>
<feature type="transmembrane region" description="Helical" evidence="6">
    <location>
        <begin position="66"/>
        <end position="85"/>
    </location>
</feature>
<name>A0A545U1T6_9PROT</name>
<dbReference type="Gene3D" id="1.20.1250.20">
    <property type="entry name" value="MFS general substrate transporter like domains"/>
    <property type="match status" value="1"/>
</dbReference>
<evidence type="ECO:0000313" key="9">
    <source>
        <dbReference type="Proteomes" id="UP000315252"/>
    </source>
</evidence>
<dbReference type="Proteomes" id="UP000315252">
    <property type="component" value="Unassembled WGS sequence"/>
</dbReference>
<dbReference type="PANTHER" id="PTHR23504:SF15">
    <property type="entry name" value="MAJOR FACILITATOR SUPERFAMILY (MFS) PROFILE DOMAIN-CONTAINING PROTEIN"/>
    <property type="match status" value="1"/>
</dbReference>
<evidence type="ECO:0000256" key="1">
    <source>
        <dbReference type="ARBA" id="ARBA00004141"/>
    </source>
</evidence>
<evidence type="ECO:0000256" key="2">
    <source>
        <dbReference type="ARBA" id="ARBA00022448"/>
    </source>
</evidence>
<keyword evidence="2" id="KW-0813">Transport</keyword>
<dbReference type="SUPFAM" id="SSF103473">
    <property type="entry name" value="MFS general substrate transporter"/>
    <property type="match status" value="1"/>
</dbReference>
<reference evidence="8 9" key="1">
    <citation type="submission" date="2019-06" db="EMBL/GenBank/DDBJ databases">
        <title>Whole genome sequence for Rhodospirillaceae sp. R148.</title>
        <authorList>
            <person name="Wang G."/>
        </authorList>
    </citation>
    <scope>NUCLEOTIDE SEQUENCE [LARGE SCALE GENOMIC DNA]</scope>
    <source>
        <strain evidence="8 9">R148</strain>
    </source>
</reference>
<dbReference type="RefSeq" id="WP_142894672.1">
    <property type="nucleotide sequence ID" value="NZ_ML660052.1"/>
</dbReference>
<dbReference type="PANTHER" id="PTHR23504">
    <property type="entry name" value="MAJOR FACILITATOR SUPERFAMILY DOMAIN-CONTAINING PROTEIN 10"/>
    <property type="match status" value="1"/>
</dbReference>
<evidence type="ECO:0000256" key="4">
    <source>
        <dbReference type="ARBA" id="ARBA00022989"/>
    </source>
</evidence>
<dbReference type="GO" id="GO:0016020">
    <property type="term" value="C:membrane"/>
    <property type="evidence" value="ECO:0007669"/>
    <property type="project" value="UniProtKB-SubCell"/>
</dbReference>
<dbReference type="EMBL" id="VHSH01000001">
    <property type="protein sequence ID" value="TQV83435.1"/>
    <property type="molecule type" value="Genomic_DNA"/>
</dbReference>
<feature type="transmembrane region" description="Helical" evidence="6">
    <location>
        <begin position="165"/>
        <end position="186"/>
    </location>
</feature>
<comment type="caution">
    <text evidence="8">The sequence shown here is derived from an EMBL/GenBank/DDBJ whole genome shotgun (WGS) entry which is preliminary data.</text>
</comment>
<dbReference type="InterPro" id="IPR020846">
    <property type="entry name" value="MFS_dom"/>
</dbReference>
<dbReference type="OrthoDB" id="9764259at2"/>
<dbReference type="PROSITE" id="PS50850">
    <property type="entry name" value="MFS"/>
    <property type="match status" value="1"/>
</dbReference>
<dbReference type="Pfam" id="PF07690">
    <property type="entry name" value="MFS_1"/>
    <property type="match status" value="1"/>
</dbReference>
<keyword evidence="4 6" id="KW-1133">Transmembrane helix</keyword>
<evidence type="ECO:0000256" key="6">
    <source>
        <dbReference type="SAM" id="Phobius"/>
    </source>
</evidence>
<feature type="transmembrane region" description="Helical" evidence="6">
    <location>
        <begin position="7"/>
        <end position="27"/>
    </location>
</feature>
<feature type="transmembrane region" description="Helical" evidence="6">
    <location>
        <begin position="33"/>
        <end position="54"/>
    </location>
</feature>
<dbReference type="InterPro" id="IPR001958">
    <property type="entry name" value="Tet-R_TetA/multi-R_MdtG-like"/>
</dbReference>
<dbReference type="InterPro" id="IPR011701">
    <property type="entry name" value="MFS"/>
</dbReference>
<comment type="subcellular location">
    <subcellularLocation>
        <location evidence="1">Membrane</location>
        <topology evidence="1">Multi-pass membrane protein</topology>
    </subcellularLocation>
</comment>
<protein>
    <submittedName>
        <fullName evidence="8">MFS transporter</fullName>
    </submittedName>
</protein>
<sequence length="415" mass="44314">MARLFTCIFIDLLGFGLIVPLLTFMALRLEASPLEVTVMIASYSLMQLFAAPLWGRASDRWGRKPVLLISFAATTTAFLMLAFAQSFWVLVAARALAGALSGDLSAAPAYVADITTPERRARGMGILGAAFAMSFIVGASFGGYLSELNVTAMLFDETATGPDYFFPPLLAASFSMTAFFFALFFLPESHKISSKAERVAAADAARASALGRSLVDRMIESLRALYYPNLALVTVILFLVGFVFAHMESTLALWADVAFGWEAREVGYLFAFAGVVAVIFQAGLLGPLTRRFGEARLIVFSSILLGVGMALVPSATTVTQVLLAIACLAAGFGLGNPSIQSLITQLSRPEIAGVALGMGQAASSLARVVGPLWAGFLFQKIGPDWPYIAGACFMAVVFFLAENLRRRVQTADDAV</sequence>
<organism evidence="8 9">
    <name type="scientific">Denitrobaculum tricleocarpae</name>
    <dbReference type="NCBI Taxonomy" id="2591009"/>
    <lineage>
        <taxon>Bacteria</taxon>
        <taxon>Pseudomonadati</taxon>
        <taxon>Pseudomonadota</taxon>
        <taxon>Alphaproteobacteria</taxon>
        <taxon>Rhodospirillales</taxon>
        <taxon>Rhodospirillaceae</taxon>
        <taxon>Denitrobaculum</taxon>
    </lineage>
</organism>
<feature type="transmembrane region" description="Helical" evidence="6">
    <location>
        <begin position="351"/>
        <end position="373"/>
    </location>
</feature>
<gene>
    <name evidence="8" type="ORF">FKG95_02245</name>
</gene>
<evidence type="ECO:0000259" key="7">
    <source>
        <dbReference type="PROSITE" id="PS50850"/>
    </source>
</evidence>
<dbReference type="InterPro" id="IPR036259">
    <property type="entry name" value="MFS_trans_sf"/>
</dbReference>
<feature type="transmembrane region" description="Helical" evidence="6">
    <location>
        <begin position="266"/>
        <end position="285"/>
    </location>
</feature>
<keyword evidence="9" id="KW-1185">Reference proteome</keyword>
<dbReference type="PRINTS" id="PR01035">
    <property type="entry name" value="TCRTETA"/>
</dbReference>
<dbReference type="AlphaFoldDB" id="A0A545U1T6"/>
<feature type="transmembrane region" description="Helical" evidence="6">
    <location>
        <begin position="224"/>
        <end position="246"/>
    </location>
</feature>
<feature type="transmembrane region" description="Helical" evidence="6">
    <location>
        <begin position="124"/>
        <end position="145"/>
    </location>
</feature>
<keyword evidence="3 6" id="KW-0812">Transmembrane</keyword>
<evidence type="ECO:0000256" key="5">
    <source>
        <dbReference type="ARBA" id="ARBA00023136"/>
    </source>
</evidence>
<feature type="transmembrane region" description="Helical" evidence="6">
    <location>
        <begin position="297"/>
        <end position="315"/>
    </location>
</feature>
<evidence type="ECO:0000256" key="3">
    <source>
        <dbReference type="ARBA" id="ARBA00022692"/>
    </source>
</evidence>
<evidence type="ECO:0000313" key="8">
    <source>
        <dbReference type="EMBL" id="TQV83435.1"/>
    </source>
</evidence>
<proteinExistence type="predicted"/>
<feature type="domain" description="Major facilitator superfamily (MFS) profile" evidence="7">
    <location>
        <begin position="1"/>
        <end position="409"/>
    </location>
</feature>
<dbReference type="CDD" id="cd17330">
    <property type="entry name" value="MFS_SLC46_TetA_like"/>
    <property type="match status" value="1"/>
</dbReference>
<feature type="transmembrane region" description="Helical" evidence="6">
    <location>
        <begin position="385"/>
        <end position="401"/>
    </location>
</feature>
<keyword evidence="5 6" id="KW-0472">Membrane</keyword>
<accession>A0A545U1T6</accession>
<feature type="transmembrane region" description="Helical" evidence="6">
    <location>
        <begin position="321"/>
        <end position="339"/>
    </location>
</feature>